<name>A0ABR4DPR9_9PEZI</name>
<proteinExistence type="predicted"/>
<dbReference type="GeneID" id="98122233"/>
<evidence type="ECO:0000313" key="2">
    <source>
        <dbReference type="EMBL" id="KAL2272059.1"/>
    </source>
</evidence>
<gene>
    <name evidence="2" type="ORF">VTJ83DRAFT_1430</name>
</gene>
<keyword evidence="3" id="KW-1185">Reference proteome</keyword>
<dbReference type="EMBL" id="JAZGUE010000001">
    <property type="protein sequence ID" value="KAL2272059.1"/>
    <property type="molecule type" value="Genomic_DNA"/>
</dbReference>
<protein>
    <recommendedName>
        <fullName evidence="1">SnoaL-like domain-containing protein</fullName>
    </recommendedName>
</protein>
<dbReference type="Pfam" id="PF13577">
    <property type="entry name" value="SnoaL_4"/>
    <property type="match status" value="1"/>
</dbReference>
<evidence type="ECO:0000313" key="3">
    <source>
        <dbReference type="Proteomes" id="UP001600064"/>
    </source>
</evidence>
<evidence type="ECO:0000259" key="1">
    <source>
        <dbReference type="Pfam" id="PF13577"/>
    </source>
</evidence>
<reference evidence="2 3" key="1">
    <citation type="journal article" date="2024" name="Commun. Biol.">
        <title>Comparative genomic analysis of thermophilic fungi reveals convergent evolutionary adaptations and gene losses.</title>
        <authorList>
            <person name="Steindorff A.S."/>
            <person name="Aguilar-Pontes M.V."/>
            <person name="Robinson A.J."/>
            <person name="Andreopoulos B."/>
            <person name="LaButti K."/>
            <person name="Kuo A."/>
            <person name="Mondo S."/>
            <person name="Riley R."/>
            <person name="Otillar R."/>
            <person name="Haridas S."/>
            <person name="Lipzen A."/>
            <person name="Grimwood J."/>
            <person name="Schmutz J."/>
            <person name="Clum A."/>
            <person name="Reid I.D."/>
            <person name="Moisan M.C."/>
            <person name="Butler G."/>
            <person name="Nguyen T.T.M."/>
            <person name="Dewar K."/>
            <person name="Conant G."/>
            <person name="Drula E."/>
            <person name="Henrissat B."/>
            <person name="Hansel C."/>
            <person name="Singer S."/>
            <person name="Hutchinson M.I."/>
            <person name="de Vries R.P."/>
            <person name="Natvig D.O."/>
            <person name="Powell A.J."/>
            <person name="Tsang A."/>
            <person name="Grigoriev I.V."/>
        </authorList>
    </citation>
    <scope>NUCLEOTIDE SEQUENCE [LARGE SCALE GENOMIC DNA]</scope>
    <source>
        <strain evidence="2 3">ATCC 22073</strain>
    </source>
</reference>
<comment type="caution">
    <text evidence="2">The sequence shown here is derived from an EMBL/GenBank/DDBJ whole genome shotgun (WGS) entry which is preliminary data.</text>
</comment>
<organism evidence="2 3">
    <name type="scientific">Remersonia thermophila</name>
    <dbReference type="NCBI Taxonomy" id="72144"/>
    <lineage>
        <taxon>Eukaryota</taxon>
        <taxon>Fungi</taxon>
        <taxon>Dikarya</taxon>
        <taxon>Ascomycota</taxon>
        <taxon>Pezizomycotina</taxon>
        <taxon>Sordariomycetes</taxon>
        <taxon>Sordariomycetidae</taxon>
        <taxon>Sordariales</taxon>
        <taxon>Sordariales incertae sedis</taxon>
        <taxon>Remersonia</taxon>
    </lineage>
</organism>
<accession>A0ABR4DPR9</accession>
<dbReference type="InterPro" id="IPR032710">
    <property type="entry name" value="NTF2-like_dom_sf"/>
</dbReference>
<sequence>MTSPDDPHTKMYSHNNGTVPELLDRLAVAELCKGWPVYRDASEWKNYRSLFTDDATVWTTWTGPLPVDEFISLSKNGKENGVFIMHRECSTLVELSPAVRRAIGKVKATITHRFHFNPTTGTVDPDPVRNTAEFDIDCDCRFIFCERSSESGHWKAKYVKLFYAKDKVVPVDGITAPAFTT</sequence>
<dbReference type="InterPro" id="IPR037401">
    <property type="entry name" value="SnoaL-like"/>
</dbReference>
<dbReference type="Gene3D" id="3.10.450.50">
    <property type="match status" value="1"/>
</dbReference>
<dbReference type="Proteomes" id="UP001600064">
    <property type="component" value="Unassembled WGS sequence"/>
</dbReference>
<dbReference type="SUPFAM" id="SSF54427">
    <property type="entry name" value="NTF2-like"/>
    <property type="match status" value="1"/>
</dbReference>
<dbReference type="RefSeq" id="XP_070870783.1">
    <property type="nucleotide sequence ID" value="XM_071007589.1"/>
</dbReference>
<feature type="domain" description="SnoaL-like" evidence="1">
    <location>
        <begin position="21"/>
        <end position="123"/>
    </location>
</feature>